<dbReference type="Gene3D" id="3.30.70.120">
    <property type="match status" value="1"/>
</dbReference>
<dbReference type="AlphaFoldDB" id="A0A1G9Z3E1"/>
<dbReference type="Proteomes" id="UP000199334">
    <property type="component" value="Unassembled WGS sequence"/>
</dbReference>
<dbReference type="GO" id="GO:0010038">
    <property type="term" value="P:response to metal ion"/>
    <property type="evidence" value="ECO:0007669"/>
    <property type="project" value="InterPro"/>
</dbReference>
<reference evidence="1 2" key="1">
    <citation type="submission" date="2016-10" db="EMBL/GenBank/DDBJ databases">
        <authorList>
            <person name="de Groot N.N."/>
        </authorList>
    </citation>
    <scope>NUCLEOTIDE SEQUENCE [LARGE SCALE GENOMIC DNA]</scope>
    <source>
        <strain evidence="1 2">CGMCC 1.3442</strain>
    </source>
</reference>
<dbReference type="InterPro" id="IPR015867">
    <property type="entry name" value="N-reg_PII/ATP_PRibTrfase_C"/>
</dbReference>
<name>A0A1G9Z3E1_9BACI</name>
<evidence type="ECO:0000313" key="1">
    <source>
        <dbReference type="EMBL" id="SDN15854.1"/>
    </source>
</evidence>
<dbReference type="InterPro" id="IPR036069">
    <property type="entry name" value="DUF34/NIF3_sf"/>
</dbReference>
<dbReference type="SUPFAM" id="SSF102705">
    <property type="entry name" value="NIF3 (NGG1p interacting factor 3)-like"/>
    <property type="match status" value="1"/>
</dbReference>
<organism evidence="1 2">
    <name type="scientific">Tenuibacillus multivorans</name>
    <dbReference type="NCBI Taxonomy" id="237069"/>
    <lineage>
        <taxon>Bacteria</taxon>
        <taxon>Bacillati</taxon>
        <taxon>Bacillota</taxon>
        <taxon>Bacilli</taxon>
        <taxon>Bacillales</taxon>
        <taxon>Bacillaceae</taxon>
        <taxon>Tenuibacillus</taxon>
    </lineage>
</organism>
<dbReference type="EMBL" id="FNIG01000003">
    <property type="protein sequence ID" value="SDN15854.1"/>
    <property type="molecule type" value="Genomic_DNA"/>
</dbReference>
<dbReference type="OrthoDB" id="1690807at2"/>
<gene>
    <name evidence="1" type="ORF">SAMN05216498_1512</name>
</gene>
<protein>
    <recommendedName>
        <fullName evidence="3">Divalent cation tolerance protein</fullName>
    </recommendedName>
</protein>
<evidence type="ECO:0008006" key="3">
    <source>
        <dbReference type="Google" id="ProtNLM"/>
    </source>
</evidence>
<proteinExistence type="predicted"/>
<sequence>MEFVFVKGEVLLPEEYIEKLRNKLNDIGILTVGDYDNVVSYSVVKGYWRPFGEANPFKGTKGEISYGTECKMEFRCLMKRIEEVKRLIKNVHPYEEPIINVIPILS</sequence>
<accession>A0A1G9Z3E1</accession>
<dbReference type="STRING" id="237069.SAMN05216498_1512"/>
<dbReference type="PANTHER" id="PTHR41774:SF1">
    <property type="entry name" value="NGG1P INTERACTING FACTOR NIF3"/>
    <property type="match status" value="1"/>
</dbReference>
<dbReference type="PANTHER" id="PTHR41774">
    <property type="match status" value="1"/>
</dbReference>
<evidence type="ECO:0000313" key="2">
    <source>
        <dbReference type="Proteomes" id="UP000199334"/>
    </source>
</evidence>
<dbReference type="InterPro" id="IPR004323">
    <property type="entry name" value="Ion_tolerance_CutA"/>
</dbReference>
<dbReference type="RefSeq" id="WP_093856007.1">
    <property type="nucleotide sequence ID" value="NZ_BJVZ01000011.1"/>
</dbReference>
<dbReference type="Pfam" id="PF03091">
    <property type="entry name" value="CutA1"/>
    <property type="match status" value="1"/>
</dbReference>
<keyword evidence="2" id="KW-1185">Reference proteome</keyword>